<dbReference type="GO" id="GO:0044826">
    <property type="term" value="P:viral genome integration into host DNA"/>
    <property type="evidence" value="ECO:0007669"/>
    <property type="project" value="UniProtKB-KW"/>
</dbReference>
<evidence type="ECO:0000256" key="8">
    <source>
        <dbReference type="PROSITE-ProRule" id="PRU01248"/>
    </source>
</evidence>
<evidence type="ECO:0000256" key="6">
    <source>
        <dbReference type="ARBA" id="ARBA00023172"/>
    </source>
</evidence>
<proteinExistence type="inferred from homology"/>
<dbReference type="InterPro" id="IPR002104">
    <property type="entry name" value="Integrase_catalytic"/>
</dbReference>
<evidence type="ECO:0000259" key="9">
    <source>
        <dbReference type="PROSITE" id="PS51898"/>
    </source>
</evidence>
<keyword evidence="4" id="KW-0378">Hydrolase</keyword>
<keyword evidence="3" id="KW-0808">Transferase</keyword>
<dbReference type="InterPro" id="IPR050090">
    <property type="entry name" value="Tyrosine_recombinase_XerCD"/>
</dbReference>
<keyword evidence="7" id="KW-1179">Viral genome integration</keyword>
<dbReference type="CDD" id="cd01189">
    <property type="entry name" value="INT_ICEBs1_C_like"/>
    <property type="match status" value="1"/>
</dbReference>
<dbReference type="Gene3D" id="1.10.150.130">
    <property type="match status" value="1"/>
</dbReference>
<evidence type="ECO:0000256" key="7">
    <source>
        <dbReference type="ARBA" id="ARBA00023195"/>
    </source>
</evidence>
<keyword evidence="6" id="KW-0233">DNA recombination</keyword>
<dbReference type="Pfam" id="PF00589">
    <property type="entry name" value="Phage_integrase"/>
    <property type="match status" value="1"/>
</dbReference>
<dbReference type="GO" id="GO:0016740">
    <property type="term" value="F:transferase activity"/>
    <property type="evidence" value="ECO:0007669"/>
    <property type="project" value="UniProtKB-KW"/>
</dbReference>
<keyword evidence="7" id="KW-1160">Virus entry into host cell</keyword>
<evidence type="ECO:0000256" key="4">
    <source>
        <dbReference type="ARBA" id="ARBA00022801"/>
    </source>
</evidence>
<dbReference type="InterPro" id="IPR044068">
    <property type="entry name" value="CB"/>
</dbReference>
<evidence type="ECO:0000313" key="11">
    <source>
        <dbReference type="EMBL" id="DAD96168.1"/>
    </source>
</evidence>
<keyword evidence="5 8" id="KW-0238">DNA-binding</keyword>
<evidence type="ECO:0000256" key="2">
    <source>
        <dbReference type="ARBA" id="ARBA00016082"/>
    </source>
</evidence>
<dbReference type="PROSITE" id="PS51900">
    <property type="entry name" value="CB"/>
    <property type="match status" value="1"/>
</dbReference>
<dbReference type="PROSITE" id="PS51898">
    <property type="entry name" value="TYR_RECOMBINASE"/>
    <property type="match status" value="1"/>
</dbReference>
<protein>
    <recommendedName>
        <fullName evidence="2">Integrase</fullName>
    </recommendedName>
</protein>
<dbReference type="PANTHER" id="PTHR30349">
    <property type="entry name" value="PHAGE INTEGRASE-RELATED"/>
    <property type="match status" value="1"/>
</dbReference>
<evidence type="ECO:0000256" key="1">
    <source>
        <dbReference type="ARBA" id="ARBA00008857"/>
    </source>
</evidence>
<keyword evidence="7" id="KW-0229">DNA integration</keyword>
<comment type="similarity">
    <text evidence="1">Belongs to the 'phage' integrase family.</text>
</comment>
<dbReference type="GO" id="GO:0015074">
    <property type="term" value="P:DNA integration"/>
    <property type="evidence" value="ECO:0007669"/>
    <property type="project" value="InterPro"/>
</dbReference>
<dbReference type="EMBL" id="BK015212">
    <property type="protein sequence ID" value="DAD96168.1"/>
    <property type="molecule type" value="Genomic_DNA"/>
</dbReference>
<organism evidence="11">
    <name type="scientific">Myoviridae sp. ctlnK45</name>
    <dbReference type="NCBI Taxonomy" id="2826693"/>
    <lineage>
        <taxon>Viruses</taxon>
        <taxon>Duplodnaviria</taxon>
        <taxon>Heunggongvirae</taxon>
        <taxon>Uroviricota</taxon>
        <taxon>Caudoviricetes</taxon>
    </lineage>
</organism>
<reference evidence="11" key="1">
    <citation type="journal article" date="2021" name="Proc. Natl. Acad. Sci. U.S.A.">
        <title>A Catalog of Tens of Thousands of Viruses from Human Metagenomes Reveals Hidden Associations with Chronic Diseases.</title>
        <authorList>
            <person name="Tisza M.J."/>
            <person name="Buck C.B."/>
        </authorList>
    </citation>
    <scope>NUCLEOTIDE SEQUENCE</scope>
    <source>
        <strain evidence="11">CtlnK45</strain>
    </source>
</reference>
<dbReference type="InterPro" id="IPR011010">
    <property type="entry name" value="DNA_brk_join_enz"/>
</dbReference>
<dbReference type="PANTHER" id="PTHR30349:SF41">
    <property type="entry name" value="INTEGRASE_RECOMBINASE PROTEIN MJ0367-RELATED"/>
    <property type="match status" value="1"/>
</dbReference>
<dbReference type="GO" id="GO:0075713">
    <property type="term" value="P:establishment of integrated proviral latency"/>
    <property type="evidence" value="ECO:0007669"/>
    <property type="project" value="UniProtKB-KW"/>
</dbReference>
<name>A0A8S5NPL6_9CAUD</name>
<dbReference type="Gene3D" id="1.10.443.10">
    <property type="entry name" value="Intergrase catalytic core"/>
    <property type="match status" value="1"/>
</dbReference>
<feature type="domain" description="Core-binding (CB)" evidence="10">
    <location>
        <begin position="51"/>
        <end position="131"/>
    </location>
</feature>
<accession>A0A8S5NPL6</accession>
<dbReference type="InterPro" id="IPR010998">
    <property type="entry name" value="Integrase_recombinase_N"/>
</dbReference>
<sequence>MAKKSKYGVRKDGLHEAIRTINGKRVAFRGKTDREVDRKILEYKLEAEKGRNFPVIADEWEREHESEISESSRRVYSYAVKRLKEAFPGRASEIEPVDVRNYIKRFEAQGRSANSVGIELAVCRMIFTHAVIKGDIRISPAAEIKKSRGLPCKKREALTEEQEEAVRAAGEAKTARWWLFGYLLLYTGCRRGEALALTYRDIDRKAGVIHIDKKVNYATTKPVLENHLKSDNGLRDIPLLPPLAEALPKNRIGLLFPGGDGGYMTSYEIMREWRHYCRDIGLNQIQQGENGETVETFPITPHCFRHSFATICYEAGLDPRQAAGLLGDTPEVVEAVYTHLRQDRRQTAAEKLTAYFDEKPVSQL</sequence>
<dbReference type="GO" id="GO:0003677">
    <property type="term" value="F:DNA binding"/>
    <property type="evidence" value="ECO:0007669"/>
    <property type="project" value="UniProtKB-UniRule"/>
</dbReference>
<feature type="domain" description="Tyr recombinase" evidence="9">
    <location>
        <begin position="153"/>
        <end position="350"/>
    </location>
</feature>
<evidence type="ECO:0000256" key="5">
    <source>
        <dbReference type="ARBA" id="ARBA00023125"/>
    </source>
</evidence>
<evidence type="ECO:0000256" key="3">
    <source>
        <dbReference type="ARBA" id="ARBA00022679"/>
    </source>
</evidence>
<dbReference type="SUPFAM" id="SSF56349">
    <property type="entry name" value="DNA breaking-rejoining enzymes"/>
    <property type="match status" value="1"/>
</dbReference>
<dbReference type="GO" id="GO:0006310">
    <property type="term" value="P:DNA recombination"/>
    <property type="evidence" value="ECO:0007669"/>
    <property type="project" value="UniProtKB-KW"/>
</dbReference>
<dbReference type="GO" id="GO:0016787">
    <property type="term" value="F:hydrolase activity"/>
    <property type="evidence" value="ECO:0007669"/>
    <property type="project" value="UniProtKB-KW"/>
</dbReference>
<dbReference type="InterPro" id="IPR013762">
    <property type="entry name" value="Integrase-like_cat_sf"/>
</dbReference>
<evidence type="ECO:0000259" key="10">
    <source>
        <dbReference type="PROSITE" id="PS51900"/>
    </source>
</evidence>